<keyword evidence="1" id="KW-0251">Elongation factor</keyword>
<reference evidence="1" key="1">
    <citation type="submission" date="2006-05" db="EMBL/GenBank/DDBJ databases">
        <title>Annotation of the draft genome assembly of Desulfuromonas acetoxidans DSM 684.</title>
        <authorList>
            <consortium name="US DOE Joint Genome Institute (JGI-ORNL)"/>
            <person name="Larimer F."/>
            <person name="Land M."/>
            <person name="Hauser L."/>
        </authorList>
    </citation>
    <scope>NUCLEOTIDE SEQUENCE [LARGE SCALE GENOMIC DNA]</scope>
    <source>
        <strain evidence="1">DSM 684</strain>
    </source>
</reference>
<evidence type="ECO:0000313" key="2">
    <source>
        <dbReference type="Proteomes" id="UP000005695"/>
    </source>
</evidence>
<evidence type="ECO:0000313" key="1">
    <source>
        <dbReference type="EMBL" id="EAT16428.1"/>
    </source>
</evidence>
<dbReference type="AlphaFoldDB" id="Q1K1G0"/>
<accession>Q1K1G0</accession>
<keyword evidence="1" id="KW-0648">Protein biosynthesis</keyword>
<name>Q1K1G0_DESA6</name>
<organism evidence="1 2">
    <name type="scientific">Desulfuromonas acetoxidans (strain DSM 684 / 11070)</name>
    <dbReference type="NCBI Taxonomy" id="281689"/>
    <lineage>
        <taxon>Bacteria</taxon>
        <taxon>Pseudomonadati</taxon>
        <taxon>Thermodesulfobacteriota</taxon>
        <taxon>Desulfuromonadia</taxon>
        <taxon>Desulfuromonadales</taxon>
        <taxon>Desulfuromonadaceae</taxon>
        <taxon>Desulfuromonas</taxon>
    </lineage>
</organism>
<dbReference type="GO" id="GO:0003746">
    <property type="term" value="F:translation elongation factor activity"/>
    <property type="evidence" value="ECO:0007669"/>
    <property type="project" value="UniProtKB-KW"/>
</dbReference>
<protein>
    <submittedName>
        <fullName evidence="1">GreA/GreB family elongation factor</fullName>
    </submittedName>
</protein>
<dbReference type="Proteomes" id="UP000005695">
    <property type="component" value="Unassembled WGS sequence"/>
</dbReference>
<dbReference type="OrthoDB" id="5293337at2"/>
<dbReference type="RefSeq" id="WP_005999088.1">
    <property type="nucleotide sequence ID" value="NZ_AAEW02000005.1"/>
</dbReference>
<dbReference type="SUPFAM" id="SSF54534">
    <property type="entry name" value="FKBP-like"/>
    <property type="match status" value="1"/>
</dbReference>
<comment type="caution">
    <text evidence="1">The sequence shown here is derived from an EMBL/GenBank/DDBJ whole genome shotgun (WGS) entry which is preliminary data.</text>
</comment>
<dbReference type="EMBL" id="AAEW02000005">
    <property type="protein sequence ID" value="EAT16428.1"/>
    <property type="molecule type" value="Genomic_DNA"/>
</dbReference>
<sequence>MDKEHLRQCIIDKIEQNVELALAAAKSAHEAAIDEETQPDNKYDTLALESSYIAQGHANRAQQLKKALDVYKKLEIQSFAPYEPFYLTALVGIEYEDGRLRQLFLGPEAGGLKVDCDGENVVVITPGSPLCSALLGKQVGDVVSSGRATDKEFEIISVC</sequence>
<gene>
    <name evidence="1" type="ORF">Dace_1892</name>
</gene>
<proteinExistence type="predicted"/>
<reference evidence="1" key="2">
    <citation type="submission" date="2006-05" db="EMBL/GenBank/DDBJ databases">
        <title>Sequencing of the draft genome and assembly of Desulfuromonas acetoxidans DSM 684.</title>
        <authorList>
            <consortium name="US DOE Joint Genome Institute (JGI-PGF)"/>
            <person name="Copeland A."/>
            <person name="Lucas S."/>
            <person name="Lapidus A."/>
            <person name="Barry K."/>
            <person name="Detter J.C."/>
            <person name="Glavina del Rio T."/>
            <person name="Hammon N."/>
            <person name="Israni S."/>
            <person name="Dalin E."/>
            <person name="Tice H."/>
            <person name="Bruce D."/>
            <person name="Pitluck S."/>
            <person name="Richardson P."/>
        </authorList>
    </citation>
    <scope>NUCLEOTIDE SEQUENCE [LARGE SCALE GENOMIC DNA]</scope>
    <source>
        <strain evidence="1">DSM 684</strain>
    </source>
</reference>
<keyword evidence="2" id="KW-1185">Reference proteome</keyword>